<dbReference type="AlphaFoldDB" id="A0A9P5XUQ6"/>
<evidence type="ECO:0000313" key="3">
    <source>
        <dbReference type="Proteomes" id="UP000807353"/>
    </source>
</evidence>
<dbReference type="Proteomes" id="UP000807353">
    <property type="component" value="Unassembled WGS sequence"/>
</dbReference>
<organism evidence="2 3">
    <name type="scientific">Collybia nuda</name>
    <dbReference type="NCBI Taxonomy" id="64659"/>
    <lineage>
        <taxon>Eukaryota</taxon>
        <taxon>Fungi</taxon>
        <taxon>Dikarya</taxon>
        <taxon>Basidiomycota</taxon>
        <taxon>Agaricomycotina</taxon>
        <taxon>Agaricomycetes</taxon>
        <taxon>Agaricomycetidae</taxon>
        <taxon>Agaricales</taxon>
        <taxon>Tricholomatineae</taxon>
        <taxon>Clitocybaceae</taxon>
        <taxon>Collybia</taxon>
    </lineage>
</organism>
<comment type="caution">
    <text evidence="2">The sequence shown here is derived from an EMBL/GenBank/DDBJ whole genome shotgun (WGS) entry which is preliminary data.</text>
</comment>
<protein>
    <submittedName>
        <fullName evidence="2">Uncharacterized protein</fullName>
    </submittedName>
</protein>
<feature type="signal peptide" evidence="1">
    <location>
        <begin position="1"/>
        <end position="19"/>
    </location>
</feature>
<name>A0A9P5XUQ6_9AGAR</name>
<keyword evidence="3" id="KW-1185">Reference proteome</keyword>
<sequence length="88" mass="9564">MRFTIATILTLTMALAAYAVKAPGADGVVQNLPDGGNTTPELPCTRETYIDYIEKCTQQLDNEGDLTVEGMDKCMKDSGCPDFPEDNE</sequence>
<feature type="chain" id="PRO_5040310882" evidence="1">
    <location>
        <begin position="20"/>
        <end position="88"/>
    </location>
</feature>
<gene>
    <name evidence="2" type="ORF">BDZ94DRAFT_1271977</name>
</gene>
<dbReference type="EMBL" id="MU150354">
    <property type="protein sequence ID" value="KAF9457938.1"/>
    <property type="molecule type" value="Genomic_DNA"/>
</dbReference>
<evidence type="ECO:0000256" key="1">
    <source>
        <dbReference type="SAM" id="SignalP"/>
    </source>
</evidence>
<accession>A0A9P5XUQ6</accession>
<proteinExistence type="predicted"/>
<keyword evidence="1" id="KW-0732">Signal</keyword>
<evidence type="ECO:0000313" key="2">
    <source>
        <dbReference type="EMBL" id="KAF9457938.1"/>
    </source>
</evidence>
<reference evidence="2" key="1">
    <citation type="submission" date="2020-11" db="EMBL/GenBank/DDBJ databases">
        <authorList>
            <consortium name="DOE Joint Genome Institute"/>
            <person name="Ahrendt S."/>
            <person name="Riley R."/>
            <person name="Andreopoulos W."/>
            <person name="Labutti K."/>
            <person name="Pangilinan J."/>
            <person name="Ruiz-Duenas F.J."/>
            <person name="Barrasa J.M."/>
            <person name="Sanchez-Garcia M."/>
            <person name="Camarero S."/>
            <person name="Miyauchi S."/>
            <person name="Serrano A."/>
            <person name="Linde D."/>
            <person name="Babiker R."/>
            <person name="Drula E."/>
            <person name="Ayuso-Fernandez I."/>
            <person name="Pacheco R."/>
            <person name="Padilla G."/>
            <person name="Ferreira P."/>
            <person name="Barriuso J."/>
            <person name="Kellner H."/>
            <person name="Castanera R."/>
            <person name="Alfaro M."/>
            <person name="Ramirez L."/>
            <person name="Pisabarro A.G."/>
            <person name="Kuo A."/>
            <person name="Tritt A."/>
            <person name="Lipzen A."/>
            <person name="He G."/>
            <person name="Yan M."/>
            <person name="Ng V."/>
            <person name="Cullen D."/>
            <person name="Martin F."/>
            <person name="Rosso M.-N."/>
            <person name="Henrissat B."/>
            <person name="Hibbett D."/>
            <person name="Martinez A.T."/>
            <person name="Grigoriev I.V."/>
        </authorList>
    </citation>
    <scope>NUCLEOTIDE SEQUENCE</scope>
    <source>
        <strain evidence="2">CBS 247.69</strain>
    </source>
</reference>